<dbReference type="EMBL" id="JBHTKM010000010">
    <property type="protein sequence ID" value="MFD1014884.1"/>
    <property type="molecule type" value="Genomic_DNA"/>
</dbReference>
<evidence type="ECO:0008006" key="3">
    <source>
        <dbReference type="Google" id="ProtNLM"/>
    </source>
</evidence>
<evidence type="ECO:0000313" key="1">
    <source>
        <dbReference type="EMBL" id="MFD1014884.1"/>
    </source>
</evidence>
<accession>A0ABW3KN57</accession>
<reference evidence="2" key="1">
    <citation type="journal article" date="2019" name="Int. J. Syst. Evol. Microbiol.">
        <title>The Global Catalogue of Microorganisms (GCM) 10K type strain sequencing project: providing services to taxonomists for standard genome sequencing and annotation.</title>
        <authorList>
            <consortium name="The Broad Institute Genomics Platform"/>
            <consortium name="The Broad Institute Genome Sequencing Center for Infectious Disease"/>
            <person name="Wu L."/>
            <person name="Ma J."/>
        </authorList>
    </citation>
    <scope>NUCLEOTIDE SEQUENCE [LARGE SCALE GENOMIC DNA]</scope>
    <source>
        <strain evidence="2">CCUG 56098</strain>
    </source>
</reference>
<evidence type="ECO:0000313" key="2">
    <source>
        <dbReference type="Proteomes" id="UP001597086"/>
    </source>
</evidence>
<gene>
    <name evidence="1" type="ORF">ACFQ13_03020</name>
</gene>
<protein>
    <recommendedName>
        <fullName evidence="3">Zinc-binding metallo-peptidase</fullName>
    </recommendedName>
</protein>
<dbReference type="Proteomes" id="UP001597086">
    <property type="component" value="Unassembled WGS sequence"/>
</dbReference>
<comment type="caution">
    <text evidence="1">The sequence shown here is derived from an EMBL/GenBank/DDBJ whole genome shotgun (WGS) entry which is preliminary data.</text>
</comment>
<organism evidence="1 2">
    <name type="scientific">Winogradskyella rapida</name>
    <dbReference type="NCBI Taxonomy" id="549701"/>
    <lineage>
        <taxon>Bacteria</taxon>
        <taxon>Pseudomonadati</taxon>
        <taxon>Bacteroidota</taxon>
        <taxon>Flavobacteriia</taxon>
        <taxon>Flavobacteriales</taxon>
        <taxon>Flavobacteriaceae</taxon>
        <taxon>Winogradskyella</taxon>
    </lineage>
</organism>
<dbReference type="RefSeq" id="WP_386113856.1">
    <property type="nucleotide sequence ID" value="NZ_JBHTKM010000010.1"/>
</dbReference>
<name>A0ABW3KN57_9FLAO</name>
<keyword evidence="2" id="KW-1185">Reference proteome</keyword>
<sequence>MEKQQISCFLWLVFSTFTFLGFAQESGVDTSIHKGLKTLKTDYSFKTFVSNDTLKRSDQTLENLNLAKHYFDALFETYLDFVVVLIENKLWEKHAYFPPPGMPQAIKGNIILGLGKSLLSQTVERALLEVPKAHWSTLTTVYGDPLDLDLFYRDILSIHELVHLYQFKNGTQPQRKWLQELFANMGMYAFVKAESKALYPLMDTYPNFVLKSGARMATYRTLNDFEDKYVQELSPQNYEWFQMQFYKQAQTIIDENGPSILVDLLNFLVETDLSQTEQLTDAALLTALDAKVGESVANVMRHWKTP</sequence>
<proteinExistence type="predicted"/>